<proteinExistence type="predicted"/>
<name>D2QHJ6_SPILD</name>
<keyword evidence="2" id="KW-1185">Reference proteome</keyword>
<dbReference type="RefSeq" id="WP_012927190.1">
    <property type="nucleotide sequence ID" value="NC_013730.1"/>
</dbReference>
<organism evidence="1 2">
    <name type="scientific">Spirosoma linguale (strain ATCC 33905 / DSM 74 / LMG 10896 / Claus 1)</name>
    <dbReference type="NCBI Taxonomy" id="504472"/>
    <lineage>
        <taxon>Bacteria</taxon>
        <taxon>Pseudomonadati</taxon>
        <taxon>Bacteroidota</taxon>
        <taxon>Cytophagia</taxon>
        <taxon>Cytophagales</taxon>
        <taxon>Cytophagaceae</taxon>
        <taxon>Spirosoma</taxon>
    </lineage>
</organism>
<protein>
    <submittedName>
        <fullName evidence="1">Uncharacterized protein</fullName>
    </submittedName>
</protein>
<dbReference type="InterPro" id="IPR027417">
    <property type="entry name" value="P-loop_NTPase"/>
</dbReference>
<dbReference type="STRING" id="504472.Slin_2640"/>
<reference evidence="1 2" key="1">
    <citation type="journal article" date="2010" name="Stand. Genomic Sci.">
        <title>Complete genome sequence of Spirosoma linguale type strain (1).</title>
        <authorList>
            <person name="Lail K."/>
            <person name="Sikorski J."/>
            <person name="Saunders E."/>
            <person name="Lapidus A."/>
            <person name="Glavina Del Rio T."/>
            <person name="Copeland A."/>
            <person name="Tice H."/>
            <person name="Cheng J.-F."/>
            <person name="Lucas S."/>
            <person name="Nolan M."/>
            <person name="Bruce D."/>
            <person name="Goodwin L."/>
            <person name="Pitluck S."/>
            <person name="Ivanova N."/>
            <person name="Mavromatis K."/>
            <person name="Ovchinnikova G."/>
            <person name="Pati A."/>
            <person name="Chen A."/>
            <person name="Palaniappan K."/>
            <person name="Land M."/>
            <person name="Hauser L."/>
            <person name="Chang Y.-J."/>
            <person name="Jeffries C.D."/>
            <person name="Chain P."/>
            <person name="Brettin T."/>
            <person name="Detter J.C."/>
            <person name="Schuetze A."/>
            <person name="Rohde M."/>
            <person name="Tindall B.J."/>
            <person name="Goeker M."/>
            <person name="Bristow J."/>
            <person name="Eisen J.A."/>
            <person name="Markowitz V."/>
            <person name="Hugenholtz P."/>
            <person name="Kyrpides N.C."/>
            <person name="Klenk H.-P."/>
            <person name="Chen F."/>
        </authorList>
    </citation>
    <scope>NUCLEOTIDE SEQUENCE [LARGE SCALE GENOMIC DNA]</scope>
    <source>
        <strain evidence="2">ATCC 33905 / DSM 74 / LMG 10896 / Claus 1</strain>
    </source>
</reference>
<dbReference type="Proteomes" id="UP000002028">
    <property type="component" value="Chromosome"/>
</dbReference>
<sequence length="339" mass="38633">MLKEFNITVLGQARVGKTSLLSSIYYEFDQVISNDIDLEIRAVNEEDSLLGKPVIDMQKAFDTSTKMPLNNADVVPATRLGRKNGVTDIKYKFTLGQKNKKPKIQLVFRDYPGEQLLENQHEVVKRIRECDVTMIAVDTLSLMTDEGKFDPLLLHRNTNSNDKGNNGSVGVLRIFQDAYKDLKSDKLILLVPTKCEKWTGDEASATLLLDRLKLKYEPLLRFLNSDGPRDRVAVVVTPVETLGNIVYAYMSSKESYSPNFLKKSVFSKYAPKNCDQPLRYILRFTLKRFLENQGFWFDLFGWDKPFLNAINEFTKGCKTETSLEENSNGFAVLQGEQLL</sequence>
<dbReference type="HOGENOM" id="CLU_053839_0_0_10"/>
<dbReference type="AlphaFoldDB" id="D2QHJ6"/>
<dbReference type="KEGG" id="sli:Slin_2640"/>
<dbReference type="EMBL" id="CP001769">
    <property type="protein sequence ID" value="ADB38656.1"/>
    <property type="molecule type" value="Genomic_DNA"/>
</dbReference>
<gene>
    <name evidence="1" type="ordered locus">Slin_2640</name>
</gene>
<dbReference type="eggNOG" id="COG1100">
    <property type="taxonomic scope" value="Bacteria"/>
</dbReference>
<evidence type="ECO:0000313" key="1">
    <source>
        <dbReference type="EMBL" id="ADB38656.1"/>
    </source>
</evidence>
<evidence type="ECO:0000313" key="2">
    <source>
        <dbReference type="Proteomes" id="UP000002028"/>
    </source>
</evidence>
<dbReference type="SUPFAM" id="SSF52540">
    <property type="entry name" value="P-loop containing nucleoside triphosphate hydrolases"/>
    <property type="match status" value="1"/>
</dbReference>
<accession>D2QHJ6</accession>